<dbReference type="InterPro" id="IPR001810">
    <property type="entry name" value="F-box_dom"/>
</dbReference>
<keyword evidence="1" id="KW-0732">Signal</keyword>
<proteinExistence type="predicted"/>
<dbReference type="PANTHER" id="PTHR34049:SF1">
    <property type="entry name" value="F-BOX PROTEIN SKIP27"/>
    <property type="match status" value="1"/>
</dbReference>
<sequence length="191" mass="21916">MIHYLHLISKFWFCSVAKVVEWFSQALFRTMALTKIVKWNGFQGGQEEELGSVKITRGLGRKRVLLSSRVHESTTPLKRQRSRTSNVSLSSRLETLPQELLIRVICGVDHEDLMSLSTVSKSIREASLVAKELHFAYTTPKKSRGYRNQLDPEDFSNHVEDVEPPNAPVHHRWTTAKRKEQRSNVSVALFT</sequence>
<accession>A0ABC8K2I0</accession>
<keyword evidence="4" id="KW-1185">Reference proteome</keyword>
<evidence type="ECO:0000313" key="4">
    <source>
        <dbReference type="Proteomes" id="UP001642260"/>
    </source>
</evidence>
<dbReference type="CDD" id="cd09917">
    <property type="entry name" value="F-box_SF"/>
    <property type="match status" value="1"/>
</dbReference>
<dbReference type="Pfam" id="PF00646">
    <property type="entry name" value="F-box"/>
    <property type="match status" value="1"/>
</dbReference>
<feature type="chain" id="PRO_5044834311" description="F-box domain-containing protein" evidence="1">
    <location>
        <begin position="18"/>
        <end position="191"/>
    </location>
</feature>
<dbReference type="SUPFAM" id="SSF81383">
    <property type="entry name" value="F-box domain"/>
    <property type="match status" value="1"/>
</dbReference>
<feature type="domain" description="F-box" evidence="2">
    <location>
        <begin position="90"/>
        <end position="138"/>
    </location>
</feature>
<comment type="caution">
    <text evidence="3">The sequence shown here is derived from an EMBL/GenBank/DDBJ whole genome shotgun (WGS) entry which is preliminary data.</text>
</comment>
<dbReference type="PANTHER" id="PTHR34049">
    <property type="entry name" value="F-BOX PROTEIN SKIP27"/>
    <property type="match status" value="1"/>
</dbReference>
<dbReference type="InterPro" id="IPR045286">
    <property type="entry name" value="FBS1-like"/>
</dbReference>
<protein>
    <recommendedName>
        <fullName evidence="2">F-box domain-containing protein</fullName>
    </recommendedName>
</protein>
<dbReference type="InterPro" id="IPR036047">
    <property type="entry name" value="F-box-like_dom_sf"/>
</dbReference>
<dbReference type="Proteomes" id="UP001642260">
    <property type="component" value="Unassembled WGS sequence"/>
</dbReference>
<gene>
    <name evidence="3" type="ORF">ERUC_LOCUS16616</name>
</gene>
<feature type="signal peptide" evidence="1">
    <location>
        <begin position="1"/>
        <end position="17"/>
    </location>
</feature>
<dbReference type="EMBL" id="CAKOAT010152932">
    <property type="protein sequence ID" value="CAH8345437.1"/>
    <property type="molecule type" value="Genomic_DNA"/>
</dbReference>
<dbReference type="PROSITE" id="PS50181">
    <property type="entry name" value="FBOX"/>
    <property type="match status" value="1"/>
</dbReference>
<reference evidence="3 4" key="1">
    <citation type="submission" date="2022-03" db="EMBL/GenBank/DDBJ databases">
        <authorList>
            <person name="Macdonald S."/>
            <person name="Ahmed S."/>
            <person name="Newling K."/>
        </authorList>
    </citation>
    <scope>NUCLEOTIDE SEQUENCE [LARGE SCALE GENOMIC DNA]</scope>
</reference>
<name>A0ABC8K2I0_ERUVS</name>
<evidence type="ECO:0000256" key="1">
    <source>
        <dbReference type="SAM" id="SignalP"/>
    </source>
</evidence>
<evidence type="ECO:0000259" key="2">
    <source>
        <dbReference type="PROSITE" id="PS50181"/>
    </source>
</evidence>
<evidence type="ECO:0000313" key="3">
    <source>
        <dbReference type="EMBL" id="CAH8345437.1"/>
    </source>
</evidence>
<dbReference type="AlphaFoldDB" id="A0ABC8K2I0"/>
<organism evidence="3 4">
    <name type="scientific">Eruca vesicaria subsp. sativa</name>
    <name type="common">Garden rocket</name>
    <name type="synonym">Eruca sativa</name>
    <dbReference type="NCBI Taxonomy" id="29727"/>
    <lineage>
        <taxon>Eukaryota</taxon>
        <taxon>Viridiplantae</taxon>
        <taxon>Streptophyta</taxon>
        <taxon>Embryophyta</taxon>
        <taxon>Tracheophyta</taxon>
        <taxon>Spermatophyta</taxon>
        <taxon>Magnoliopsida</taxon>
        <taxon>eudicotyledons</taxon>
        <taxon>Gunneridae</taxon>
        <taxon>Pentapetalae</taxon>
        <taxon>rosids</taxon>
        <taxon>malvids</taxon>
        <taxon>Brassicales</taxon>
        <taxon>Brassicaceae</taxon>
        <taxon>Brassiceae</taxon>
        <taxon>Eruca</taxon>
    </lineage>
</organism>